<feature type="domain" description="OmpA-like" evidence="3">
    <location>
        <begin position="24"/>
        <end position="137"/>
    </location>
</feature>
<dbReference type="EMBL" id="AGZU01000004">
    <property type="protein sequence ID" value="EKU77069.1"/>
    <property type="molecule type" value="Genomic_DNA"/>
</dbReference>
<dbReference type="RefSeq" id="WP_004207234.1">
    <property type="nucleotide sequence ID" value="NZ_JH992904.1"/>
</dbReference>
<dbReference type="SUPFAM" id="SSF103088">
    <property type="entry name" value="OmpA-like"/>
    <property type="match status" value="1"/>
</dbReference>
<proteinExistence type="predicted"/>
<evidence type="ECO:0000256" key="1">
    <source>
        <dbReference type="PROSITE-ProRule" id="PRU00473"/>
    </source>
</evidence>
<gene>
    <name evidence="4" type="ORF">HMPREF9718_00230</name>
</gene>
<dbReference type="PROSITE" id="PS51123">
    <property type="entry name" value="OMPA_2"/>
    <property type="match status" value="1"/>
</dbReference>
<reference evidence="4 5" key="1">
    <citation type="submission" date="2012-09" db="EMBL/GenBank/DDBJ databases">
        <title>The Genome Sequence of Sphingobium yanoikuyae ATCC 51230.</title>
        <authorList>
            <consortium name="The Broad Institute Genome Sequencing Platform"/>
            <person name="Earl A."/>
            <person name="Ward D."/>
            <person name="Feldgarden M."/>
            <person name="Gevers D."/>
            <person name="Huys G."/>
            <person name="Walker B."/>
            <person name="Young S.K."/>
            <person name="Zeng Q."/>
            <person name="Gargeya S."/>
            <person name="Fitzgerald M."/>
            <person name="Haas B."/>
            <person name="Abouelleil A."/>
            <person name="Alvarado L."/>
            <person name="Arachchi H.M."/>
            <person name="Berlin A.M."/>
            <person name="Chapman S.B."/>
            <person name="Goldberg J."/>
            <person name="Griggs A."/>
            <person name="Gujja S."/>
            <person name="Hansen M."/>
            <person name="Howarth C."/>
            <person name="Imamovic A."/>
            <person name="Larimer J."/>
            <person name="McCowen C."/>
            <person name="Montmayeur A."/>
            <person name="Murphy C."/>
            <person name="Neiman D."/>
            <person name="Pearson M."/>
            <person name="Priest M."/>
            <person name="Roberts A."/>
            <person name="Saif S."/>
            <person name="Shea T."/>
            <person name="Sisk P."/>
            <person name="Sykes S."/>
            <person name="Wortman J."/>
            <person name="Nusbaum C."/>
            <person name="Birren B."/>
        </authorList>
    </citation>
    <scope>NUCLEOTIDE SEQUENCE [LARGE SCALE GENOMIC DNA]</scope>
    <source>
        <strain evidence="4 5">ATCC 51230</strain>
    </source>
</reference>
<keyword evidence="1" id="KW-0472">Membrane</keyword>
<comment type="caution">
    <text evidence="4">The sequence shown here is derived from an EMBL/GenBank/DDBJ whole genome shotgun (WGS) entry which is preliminary data.</text>
</comment>
<evidence type="ECO:0000259" key="3">
    <source>
        <dbReference type="PROSITE" id="PS51123"/>
    </source>
</evidence>
<dbReference type="CDD" id="cd07185">
    <property type="entry name" value="OmpA_C-like"/>
    <property type="match status" value="1"/>
</dbReference>
<organism evidence="4 5">
    <name type="scientific">Sphingobium yanoikuyae ATCC 51230</name>
    <dbReference type="NCBI Taxonomy" id="883163"/>
    <lineage>
        <taxon>Bacteria</taxon>
        <taxon>Pseudomonadati</taxon>
        <taxon>Pseudomonadota</taxon>
        <taxon>Alphaproteobacteria</taxon>
        <taxon>Sphingomonadales</taxon>
        <taxon>Sphingomonadaceae</taxon>
        <taxon>Sphingobium</taxon>
    </lineage>
</organism>
<dbReference type="PANTHER" id="PTHR30329:SF21">
    <property type="entry name" value="LIPOPROTEIN YIAD-RELATED"/>
    <property type="match status" value="1"/>
</dbReference>
<feature type="chain" id="PRO_5003925626" description="OmpA-like domain-containing protein" evidence="2">
    <location>
        <begin position="24"/>
        <end position="150"/>
    </location>
</feature>
<feature type="signal peptide" evidence="2">
    <location>
        <begin position="1"/>
        <end position="23"/>
    </location>
</feature>
<evidence type="ECO:0000256" key="2">
    <source>
        <dbReference type="SAM" id="SignalP"/>
    </source>
</evidence>
<accession>K9CXS1</accession>
<dbReference type="GO" id="GO:0016020">
    <property type="term" value="C:membrane"/>
    <property type="evidence" value="ECO:0007669"/>
    <property type="project" value="UniProtKB-UniRule"/>
</dbReference>
<keyword evidence="5" id="KW-1185">Reference proteome</keyword>
<dbReference type="InterPro" id="IPR036737">
    <property type="entry name" value="OmpA-like_sf"/>
</dbReference>
<dbReference type="InterPro" id="IPR006665">
    <property type="entry name" value="OmpA-like"/>
</dbReference>
<dbReference type="Gene3D" id="3.30.1330.60">
    <property type="entry name" value="OmpA-like domain"/>
    <property type="match status" value="1"/>
</dbReference>
<dbReference type="Proteomes" id="UP000009887">
    <property type="component" value="Unassembled WGS sequence"/>
</dbReference>
<dbReference type="PANTHER" id="PTHR30329">
    <property type="entry name" value="STATOR ELEMENT OF FLAGELLAR MOTOR COMPLEX"/>
    <property type="match status" value="1"/>
</dbReference>
<sequence>MRSTGKILSVACALLALGLPSQANSFECFTGPFIIAFDSDIAYVDEEARNILDRVSRLAANCGYGRTVIEGHADTRENPALGRRRAKVVRAYLSAHGIPEDDIDIKARGASRQRLATGANVAERQNRRVEISFHPIFAPLPAKARAKPQP</sequence>
<evidence type="ECO:0000313" key="4">
    <source>
        <dbReference type="EMBL" id="EKU77069.1"/>
    </source>
</evidence>
<keyword evidence="2" id="KW-0732">Signal</keyword>
<dbReference type="Pfam" id="PF00691">
    <property type="entry name" value="OmpA"/>
    <property type="match status" value="1"/>
</dbReference>
<dbReference type="InterPro" id="IPR050330">
    <property type="entry name" value="Bact_OuterMem_StrucFunc"/>
</dbReference>
<dbReference type="PATRIC" id="fig|883163.3.peg.227"/>
<dbReference type="HOGENOM" id="CLU_1739378_0_0_5"/>
<protein>
    <recommendedName>
        <fullName evidence="3">OmpA-like domain-containing protein</fullName>
    </recommendedName>
</protein>
<evidence type="ECO:0000313" key="5">
    <source>
        <dbReference type="Proteomes" id="UP000009887"/>
    </source>
</evidence>
<name>K9CXS1_SPHYA</name>
<dbReference type="AlphaFoldDB" id="K9CXS1"/>